<evidence type="ECO:0000313" key="3">
    <source>
        <dbReference type="Proteomes" id="UP000220828"/>
    </source>
</evidence>
<dbReference type="Gene3D" id="3.30.2310.20">
    <property type="entry name" value="RelE-like"/>
    <property type="match status" value="1"/>
</dbReference>
<dbReference type="Pfam" id="PF05016">
    <property type="entry name" value="ParE_toxin"/>
    <property type="match status" value="1"/>
</dbReference>
<gene>
    <name evidence="2" type="ORF">B0A77_15360</name>
</gene>
<evidence type="ECO:0008006" key="4">
    <source>
        <dbReference type="Google" id="ProtNLM"/>
    </source>
</evidence>
<protein>
    <recommendedName>
        <fullName evidence="4">Type II toxin-antitoxin system RelE/ParE family toxin</fullName>
    </recommendedName>
</protein>
<dbReference type="EMBL" id="PCMW01000168">
    <property type="protein sequence ID" value="PDS21664.1"/>
    <property type="molecule type" value="Genomic_DNA"/>
</dbReference>
<reference evidence="2 3" key="1">
    <citation type="submission" date="2017-09" db="EMBL/GenBank/DDBJ databases">
        <title>Whole genomes of Flavobacteriaceae.</title>
        <authorList>
            <person name="Stine C."/>
            <person name="Li C."/>
            <person name="Tadesse D."/>
        </authorList>
    </citation>
    <scope>NUCLEOTIDE SEQUENCE [LARGE SCALE GENOMIC DNA]</scope>
    <source>
        <strain evidence="2 3">ATCC 35036</strain>
    </source>
</reference>
<organism evidence="2 3">
    <name type="scientific">Flavobacterium branchiophilum</name>
    <dbReference type="NCBI Taxonomy" id="55197"/>
    <lineage>
        <taxon>Bacteria</taxon>
        <taxon>Pseudomonadati</taxon>
        <taxon>Bacteroidota</taxon>
        <taxon>Flavobacteriia</taxon>
        <taxon>Flavobacteriales</taxon>
        <taxon>Flavobacteriaceae</taxon>
        <taxon>Flavobacterium</taxon>
    </lineage>
</organism>
<dbReference type="RefSeq" id="WP_097555003.1">
    <property type="nucleotide sequence ID" value="NZ_PCMW01000168.1"/>
</dbReference>
<proteinExistence type="predicted"/>
<dbReference type="AlphaFoldDB" id="A0A2H3KF40"/>
<evidence type="ECO:0000256" key="1">
    <source>
        <dbReference type="ARBA" id="ARBA00022649"/>
    </source>
</evidence>
<dbReference type="OrthoDB" id="595476at2"/>
<evidence type="ECO:0000313" key="2">
    <source>
        <dbReference type="EMBL" id="PDS21664.1"/>
    </source>
</evidence>
<dbReference type="Proteomes" id="UP000220828">
    <property type="component" value="Unassembled WGS sequence"/>
</dbReference>
<dbReference type="InterPro" id="IPR035093">
    <property type="entry name" value="RelE/ParE_toxin_dom_sf"/>
</dbReference>
<accession>A0A2H3KF40</accession>
<sequence length="98" mass="11903">MTYNLVILPQAQDEIHKAFEYYQHLSASALTNFDKQLEQVYHNLETNPFYQIRYKHLRAIPFKSFPFLVFFDVDQENYIIYIYSLFHTSQDPSKYPIR</sequence>
<dbReference type="InterPro" id="IPR007712">
    <property type="entry name" value="RelE/ParE_toxin"/>
</dbReference>
<name>A0A2H3KF40_9FLAO</name>
<comment type="caution">
    <text evidence="2">The sequence shown here is derived from an EMBL/GenBank/DDBJ whole genome shotgun (WGS) entry which is preliminary data.</text>
</comment>
<keyword evidence="1" id="KW-1277">Toxin-antitoxin system</keyword>